<protein>
    <submittedName>
        <fullName evidence="3">Alpha-amylase</fullName>
    </submittedName>
</protein>
<evidence type="ECO:0000256" key="1">
    <source>
        <dbReference type="ARBA" id="ARBA00008061"/>
    </source>
</evidence>
<reference evidence="3 4" key="1">
    <citation type="submission" date="2021-01" db="EMBL/GenBank/DDBJ databases">
        <title>Whole genome shotgun sequence of Actinoplanes durhamensis NBRC 14914.</title>
        <authorList>
            <person name="Komaki H."/>
            <person name="Tamura T."/>
        </authorList>
    </citation>
    <scope>NUCLEOTIDE SEQUENCE [LARGE SCALE GENOMIC DNA]</scope>
    <source>
        <strain evidence="3 4">NBRC 14914</strain>
    </source>
</reference>
<dbReference type="InterPro" id="IPR006047">
    <property type="entry name" value="GH13_cat_dom"/>
</dbReference>
<proteinExistence type="inferred from homology"/>
<dbReference type="Gene3D" id="3.20.20.80">
    <property type="entry name" value="Glycosidases"/>
    <property type="match status" value="2"/>
</dbReference>
<gene>
    <name evidence="3" type="ORF">Adu01nite_13790</name>
</gene>
<dbReference type="SMART" id="SM00642">
    <property type="entry name" value="Aamy"/>
    <property type="match status" value="1"/>
</dbReference>
<dbReference type="SUPFAM" id="SSF51445">
    <property type="entry name" value="(Trans)glycosidases"/>
    <property type="match status" value="1"/>
</dbReference>
<accession>A0ABQ3YRN3</accession>
<dbReference type="RefSeq" id="WP_203725684.1">
    <property type="nucleotide sequence ID" value="NZ_BAAATX010000015.1"/>
</dbReference>
<evidence type="ECO:0000313" key="4">
    <source>
        <dbReference type="Proteomes" id="UP000637628"/>
    </source>
</evidence>
<name>A0ABQ3YRN3_9ACTN</name>
<dbReference type="PANTHER" id="PTHR10357">
    <property type="entry name" value="ALPHA-AMYLASE FAMILY MEMBER"/>
    <property type="match status" value="1"/>
</dbReference>
<evidence type="ECO:0000259" key="2">
    <source>
        <dbReference type="SMART" id="SM00642"/>
    </source>
</evidence>
<comment type="caution">
    <text evidence="3">The sequence shown here is derived from an EMBL/GenBank/DDBJ whole genome shotgun (WGS) entry which is preliminary data.</text>
</comment>
<dbReference type="EMBL" id="BOML01000013">
    <property type="protein sequence ID" value="GIE00029.1"/>
    <property type="molecule type" value="Genomic_DNA"/>
</dbReference>
<organism evidence="3 4">
    <name type="scientific">Paractinoplanes durhamensis</name>
    <dbReference type="NCBI Taxonomy" id="113563"/>
    <lineage>
        <taxon>Bacteria</taxon>
        <taxon>Bacillati</taxon>
        <taxon>Actinomycetota</taxon>
        <taxon>Actinomycetes</taxon>
        <taxon>Micromonosporales</taxon>
        <taxon>Micromonosporaceae</taxon>
        <taxon>Paractinoplanes</taxon>
    </lineage>
</organism>
<keyword evidence="4" id="KW-1185">Reference proteome</keyword>
<evidence type="ECO:0000313" key="3">
    <source>
        <dbReference type="EMBL" id="GIE00029.1"/>
    </source>
</evidence>
<dbReference type="InterPro" id="IPR017853">
    <property type="entry name" value="GH"/>
</dbReference>
<dbReference type="Pfam" id="PF00128">
    <property type="entry name" value="Alpha-amylase"/>
    <property type="match status" value="2"/>
</dbReference>
<comment type="similarity">
    <text evidence="1">Belongs to the glycosyl hydrolase 13 family.</text>
</comment>
<dbReference type="Gene3D" id="3.90.400.10">
    <property type="entry name" value="Oligo-1,6-glucosidase, Domain 2"/>
    <property type="match status" value="1"/>
</dbReference>
<dbReference type="Proteomes" id="UP000637628">
    <property type="component" value="Unassembled WGS sequence"/>
</dbReference>
<dbReference type="InterPro" id="IPR045857">
    <property type="entry name" value="O16G_dom_2"/>
</dbReference>
<feature type="domain" description="Glycosyl hydrolase family 13 catalytic" evidence="2">
    <location>
        <begin position="13"/>
        <end position="423"/>
    </location>
</feature>
<dbReference type="PANTHER" id="PTHR10357:SF179">
    <property type="entry name" value="NEUTRAL AND BASIC AMINO ACID TRANSPORT PROTEIN RBAT"/>
    <property type="match status" value="1"/>
</dbReference>
<sequence>MAGDWFADAVLYEIYPQSFADSDGDGVGDLRGVIDRLDHIASLGVTVIWFNPCFASPFVDAGYDVSDYLAIAPRYGSNDDMVELVTKAGRRGIRIMLDLVAGHTSIEHEWFRTEVAADGPDPDGDRYIWCEELPASGWGRAMPGTPAWVPSPGPRPGYYLKNFYDEQPALNFGWVARAGSTPEPWRDAVDAPGPRKNVQALQDIIGFWLAKGVAGFRVDMAFSLVKDELWDEGLAETAAIWREIRGWLDEAYPEAVLIPEGNEPRTGKPFAFDADFFLVIKDAHASLFDNHAAGLLPFQAPREPFFDAAGLGSTRPFLDAWAAARAADPARPIVLATADHDFDRLRVGGRTEEQLRAALVFLFTWGSVPCLYYGDEIGMRYLPDMPDVEGAICNPGYNRAGCRTPMQWDDGPNAGFSTAGADRLYLPVDPDPQRPNVAAQEADPASTLHFVRELIALRHANPALRTRASIEVISEGYPFAYVRGGTHLVVVNPRREPATLVAPPATPLFADGIERTADGLSVAGFAYGILTLAGDDGGPGSRR</sequence>